<dbReference type="GO" id="GO:0006355">
    <property type="term" value="P:regulation of DNA-templated transcription"/>
    <property type="evidence" value="ECO:0007669"/>
    <property type="project" value="InterPro"/>
</dbReference>
<dbReference type="Proteomes" id="UP000320913">
    <property type="component" value="Unassembled WGS sequence"/>
</dbReference>
<evidence type="ECO:0000313" key="4">
    <source>
        <dbReference type="Proteomes" id="UP000320913"/>
    </source>
</evidence>
<proteinExistence type="predicted"/>
<dbReference type="PROSITE" id="PS50043">
    <property type="entry name" value="HTH_LUXR_2"/>
    <property type="match status" value="1"/>
</dbReference>
<dbReference type="EMBL" id="VBOV01000275">
    <property type="protein sequence ID" value="TMQ55090.1"/>
    <property type="molecule type" value="Genomic_DNA"/>
</dbReference>
<dbReference type="PANTHER" id="PTHR43214">
    <property type="entry name" value="TWO-COMPONENT RESPONSE REGULATOR"/>
    <property type="match status" value="1"/>
</dbReference>
<comment type="caution">
    <text evidence="3">The sequence shown here is derived from an EMBL/GenBank/DDBJ whole genome shotgun (WGS) entry which is preliminary data.</text>
</comment>
<evidence type="ECO:0000259" key="2">
    <source>
        <dbReference type="PROSITE" id="PS50043"/>
    </source>
</evidence>
<organism evidence="3 4">
    <name type="scientific">Eiseniibacteriota bacterium</name>
    <dbReference type="NCBI Taxonomy" id="2212470"/>
    <lineage>
        <taxon>Bacteria</taxon>
        <taxon>Candidatus Eiseniibacteriota</taxon>
    </lineage>
</organism>
<gene>
    <name evidence="3" type="ORF">E6K75_09790</name>
</gene>
<dbReference type="Gene3D" id="3.40.50.2300">
    <property type="match status" value="1"/>
</dbReference>
<dbReference type="SUPFAM" id="SSF52172">
    <property type="entry name" value="CheY-like"/>
    <property type="match status" value="1"/>
</dbReference>
<dbReference type="AlphaFoldDB" id="A0A538SUM7"/>
<dbReference type="InterPro" id="IPR011006">
    <property type="entry name" value="CheY-like_superfamily"/>
</dbReference>
<dbReference type="Pfam" id="PF00196">
    <property type="entry name" value="GerE"/>
    <property type="match status" value="1"/>
</dbReference>
<dbReference type="SUPFAM" id="SSF46894">
    <property type="entry name" value="C-terminal effector domain of the bipartite response regulators"/>
    <property type="match status" value="1"/>
</dbReference>
<name>A0A538SUM7_UNCEI</name>
<dbReference type="PANTHER" id="PTHR43214:SF43">
    <property type="entry name" value="TWO-COMPONENT RESPONSE REGULATOR"/>
    <property type="match status" value="1"/>
</dbReference>
<dbReference type="PRINTS" id="PR00038">
    <property type="entry name" value="HTHLUXR"/>
</dbReference>
<dbReference type="SMART" id="SM00421">
    <property type="entry name" value="HTH_LUXR"/>
    <property type="match status" value="1"/>
</dbReference>
<sequence>MRTPFPRGAFNNPIIGVVSETLHYRECLVKVLKDQMGLAALDLGGGGPDSIRRLTHDRPNLALVDLRPAYLEPFIRHAHADLPSLLLIAVGVREEERDLLALFEAGTAGFVPLGSSLGDVFGAIRAALRGELHCPPQIVAALARRLAEIGRKRHPGAAHVTPREEQVMRFLGEGMTNKEIATLLSVEASTIKNHVHSILQKLSIGKRSEIATAGGAGSGPRIVRLRPHARG</sequence>
<dbReference type="CDD" id="cd06170">
    <property type="entry name" value="LuxR_C_like"/>
    <property type="match status" value="1"/>
</dbReference>
<evidence type="ECO:0000313" key="3">
    <source>
        <dbReference type="EMBL" id="TMQ55090.1"/>
    </source>
</evidence>
<dbReference type="InterPro" id="IPR016032">
    <property type="entry name" value="Sig_transdc_resp-reg_C-effctor"/>
</dbReference>
<evidence type="ECO:0000256" key="1">
    <source>
        <dbReference type="ARBA" id="ARBA00023125"/>
    </source>
</evidence>
<protein>
    <submittedName>
        <fullName evidence="3">Response regulator transcription factor</fullName>
    </submittedName>
</protein>
<feature type="domain" description="HTH luxR-type" evidence="2">
    <location>
        <begin position="153"/>
        <end position="218"/>
    </location>
</feature>
<dbReference type="InterPro" id="IPR039420">
    <property type="entry name" value="WalR-like"/>
</dbReference>
<accession>A0A538SUM7</accession>
<dbReference type="PROSITE" id="PS00622">
    <property type="entry name" value="HTH_LUXR_1"/>
    <property type="match status" value="1"/>
</dbReference>
<dbReference type="InterPro" id="IPR000792">
    <property type="entry name" value="Tscrpt_reg_LuxR_C"/>
</dbReference>
<reference evidence="3 4" key="1">
    <citation type="journal article" date="2019" name="Nat. Microbiol.">
        <title>Mediterranean grassland soil C-N compound turnover is dependent on rainfall and depth, and is mediated by genomically divergent microorganisms.</title>
        <authorList>
            <person name="Diamond S."/>
            <person name="Andeer P.F."/>
            <person name="Li Z."/>
            <person name="Crits-Christoph A."/>
            <person name="Burstein D."/>
            <person name="Anantharaman K."/>
            <person name="Lane K.R."/>
            <person name="Thomas B.C."/>
            <person name="Pan C."/>
            <person name="Northen T.R."/>
            <person name="Banfield J.F."/>
        </authorList>
    </citation>
    <scope>NUCLEOTIDE SEQUENCE [LARGE SCALE GENOMIC DNA]</scope>
    <source>
        <strain evidence="3">WS_5</strain>
    </source>
</reference>
<dbReference type="GO" id="GO:0003677">
    <property type="term" value="F:DNA binding"/>
    <property type="evidence" value="ECO:0007669"/>
    <property type="project" value="UniProtKB-KW"/>
</dbReference>
<keyword evidence="1" id="KW-0238">DNA-binding</keyword>